<organism evidence="3">
    <name type="scientific">Arabidopsis lyrata subsp. lyrata</name>
    <name type="common">Lyre-leaved rock-cress</name>
    <dbReference type="NCBI Taxonomy" id="81972"/>
    <lineage>
        <taxon>Eukaryota</taxon>
        <taxon>Viridiplantae</taxon>
        <taxon>Streptophyta</taxon>
        <taxon>Embryophyta</taxon>
        <taxon>Tracheophyta</taxon>
        <taxon>Spermatophyta</taxon>
        <taxon>Magnoliopsida</taxon>
        <taxon>eudicotyledons</taxon>
        <taxon>Gunneridae</taxon>
        <taxon>Pentapetalae</taxon>
        <taxon>rosids</taxon>
        <taxon>malvids</taxon>
        <taxon>Brassicales</taxon>
        <taxon>Brassicaceae</taxon>
        <taxon>Camelineae</taxon>
        <taxon>Arabidopsis</taxon>
    </lineage>
</organism>
<gene>
    <name evidence="2" type="ORF">ARALYDRAFT_893679</name>
</gene>
<dbReference type="Proteomes" id="UP000008694">
    <property type="component" value="Unassembled WGS sequence"/>
</dbReference>
<feature type="region of interest" description="Disordered" evidence="1">
    <location>
        <begin position="1"/>
        <end position="28"/>
    </location>
</feature>
<name>D7KY86_ARALL</name>
<dbReference type="EMBL" id="GL348714">
    <property type="protein sequence ID" value="EFH62962.1"/>
    <property type="molecule type" value="Genomic_DNA"/>
</dbReference>
<dbReference type="AlphaFoldDB" id="D7KY86"/>
<accession>D7KY86</accession>
<reference evidence="3" key="1">
    <citation type="journal article" date="2011" name="Nat. Genet.">
        <title>The Arabidopsis lyrata genome sequence and the basis of rapid genome size change.</title>
        <authorList>
            <person name="Hu T.T."/>
            <person name="Pattyn P."/>
            <person name="Bakker E.G."/>
            <person name="Cao J."/>
            <person name="Cheng J.-F."/>
            <person name="Clark R.M."/>
            <person name="Fahlgren N."/>
            <person name="Fawcett J.A."/>
            <person name="Grimwood J."/>
            <person name="Gundlach H."/>
            <person name="Haberer G."/>
            <person name="Hollister J.D."/>
            <person name="Ossowski S."/>
            <person name="Ottilar R.P."/>
            <person name="Salamov A.A."/>
            <person name="Schneeberger K."/>
            <person name="Spannagl M."/>
            <person name="Wang X."/>
            <person name="Yang L."/>
            <person name="Nasrallah M.E."/>
            <person name="Bergelson J."/>
            <person name="Carrington J.C."/>
            <person name="Gaut B.S."/>
            <person name="Schmutz J."/>
            <person name="Mayer K.F.X."/>
            <person name="Van de Peer Y."/>
            <person name="Grigoriev I.V."/>
            <person name="Nordborg M."/>
            <person name="Weigel D."/>
            <person name="Guo Y.-L."/>
        </authorList>
    </citation>
    <scope>NUCLEOTIDE SEQUENCE [LARGE SCALE GENOMIC DNA]</scope>
    <source>
        <strain evidence="3">cv. MN47</strain>
    </source>
</reference>
<proteinExistence type="predicted"/>
<keyword evidence="3" id="KW-1185">Reference proteome</keyword>
<evidence type="ECO:0000313" key="3">
    <source>
        <dbReference type="Proteomes" id="UP000008694"/>
    </source>
</evidence>
<evidence type="ECO:0000256" key="1">
    <source>
        <dbReference type="SAM" id="MobiDB-lite"/>
    </source>
</evidence>
<sequence>MVASLFIADLKSPRTNNDRSTPHKASTTITQQRLKLFPHNDSGCSTLSLNHGSGGCLMTLVLR</sequence>
<dbReference type="Gramene" id="scaffold_200753.1">
    <property type="protein sequence ID" value="scaffold_200753.1"/>
    <property type="gene ID" value="scaffold_200753.1"/>
</dbReference>
<dbReference type="HOGENOM" id="CLU_2888786_0_0_1"/>
<evidence type="ECO:0000313" key="2">
    <source>
        <dbReference type="EMBL" id="EFH62962.1"/>
    </source>
</evidence>
<protein>
    <submittedName>
        <fullName evidence="2">Predicted protein</fullName>
    </submittedName>
</protein>